<evidence type="ECO:0000313" key="1">
    <source>
        <dbReference type="EMBL" id="KZV95240.1"/>
    </source>
</evidence>
<proteinExistence type="predicted"/>
<gene>
    <name evidence="1" type="ORF">EXIGLDRAFT_766372</name>
</gene>
<dbReference type="AlphaFoldDB" id="A0A165JRR4"/>
<organism evidence="1 2">
    <name type="scientific">Exidia glandulosa HHB12029</name>
    <dbReference type="NCBI Taxonomy" id="1314781"/>
    <lineage>
        <taxon>Eukaryota</taxon>
        <taxon>Fungi</taxon>
        <taxon>Dikarya</taxon>
        <taxon>Basidiomycota</taxon>
        <taxon>Agaricomycotina</taxon>
        <taxon>Agaricomycetes</taxon>
        <taxon>Auriculariales</taxon>
        <taxon>Exidiaceae</taxon>
        <taxon>Exidia</taxon>
    </lineage>
</organism>
<accession>A0A165JRR4</accession>
<name>A0A165JRR4_EXIGL</name>
<sequence>MAELAVNTRLAPTQEWTPYKLAMAHEPRLSLDINVEGIRAEQDIEPTERLDTSARIHNLMKPCAVTSDLRRHCLAVDQVP</sequence>
<evidence type="ECO:0000313" key="2">
    <source>
        <dbReference type="Proteomes" id="UP000077266"/>
    </source>
</evidence>
<protein>
    <submittedName>
        <fullName evidence="1">Uncharacterized protein</fullName>
    </submittedName>
</protein>
<reference evidence="1 2" key="1">
    <citation type="journal article" date="2016" name="Mol. Biol. Evol.">
        <title>Comparative Genomics of Early-Diverging Mushroom-Forming Fungi Provides Insights into the Origins of Lignocellulose Decay Capabilities.</title>
        <authorList>
            <person name="Nagy L.G."/>
            <person name="Riley R."/>
            <person name="Tritt A."/>
            <person name="Adam C."/>
            <person name="Daum C."/>
            <person name="Floudas D."/>
            <person name="Sun H."/>
            <person name="Yadav J.S."/>
            <person name="Pangilinan J."/>
            <person name="Larsson K.H."/>
            <person name="Matsuura K."/>
            <person name="Barry K."/>
            <person name="Labutti K."/>
            <person name="Kuo R."/>
            <person name="Ohm R.A."/>
            <person name="Bhattacharya S.S."/>
            <person name="Shirouzu T."/>
            <person name="Yoshinaga Y."/>
            <person name="Martin F.M."/>
            <person name="Grigoriev I.V."/>
            <person name="Hibbett D.S."/>
        </authorList>
    </citation>
    <scope>NUCLEOTIDE SEQUENCE [LARGE SCALE GENOMIC DNA]</scope>
    <source>
        <strain evidence="1 2">HHB12029</strain>
    </source>
</reference>
<dbReference type="Proteomes" id="UP000077266">
    <property type="component" value="Unassembled WGS sequence"/>
</dbReference>
<dbReference type="InParanoid" id="A0A165JRR4"/>
<keyword evidence="2" id="KW-1185">Reference proteome</keyword>
<dbReference type="EMBL" id="KV425960">
    <property type="protein sequence ID" value="KZV95240.1"/>
    <property type="molecule type" value="Genomic_DNA"/>
</dbReference>